<evidence type="ECO:0000259" key="23">
    <source>
        <dbReference type="Pfam" id="PF03104"/>
    </source>
</evidence>
<comment type="subunit">
    <text evidence="19">Forms DNA polymerase zeta with REV7.</text>
</comment>
<comment type="similarity">
    <text evidence="3 20">Belongs to the DNA polymerase type-B family.</text>
</comment>
<dbReference type="InterPro" id="IPR036397">
    <property type="entry name" value="RNaseH_sf"/>
</dbReference>
<dbReference type="InParanoid" id="A0A3N4L963"/>
<evidence type="ECO:0000256" key="7">
    <source>
        <dbReference type="ARBA" id="ARBA00022705"/>
    </source>
</evidence>
<keyword evidence="11 20" id="KW-0862">Zinc</keyword>
<feature type="domain" description="DNA polymerase zeta catalytic subunit N-terminal" evidence="26">
    <location>
        <begin position="2"/>
        <end position="56"/>
    </location>
</feature>
<feature type="region of interest" description="Disordered" evidence="21">
    <location>
        <begin position="491"/>
        <end position="540"/>
    </location>
</feature>
<evidence type="ECO:0000256" key="6">
    <source>
        <dbReference type="ARBA" id="ARBA00022695"/>
    </source>
</evidence>
<dbReference type="PANTHER" id="PTHR45812">
    <property type="entry name" value="DNA POLYMERASE ZETA CATALYTIC SUBUNIT"/>
    <property type="match status" value="1"/>
</dbReference>
<dbReference type="Gene3D" id="3.90.1600.10">
    <property type="entry name" value="Palm domain of DNA polymerase"/>
    <property type="match status" value="1"/>
</dbReference>
<protein>
    <recommendedName>
        <fullName evidence="20">DNA polymerase</fullName>
        <ecNumber evidence="20">2.7.7.7</ecNumber>
    </recommendedName>
</protein>
<dbReference type="GO" id="GO:0003887">
    <property type="term" value="F:DNA-directed DNA polymerase activity"/>
    <property type="evidence" value="ECO:0007669"/>
    <property type="project" value="UniProtKB-KW"/>
</dbReference>
<sequence>MSFRVRLNNIDSYQARPSPLDPLLPSIRPGQALRSVPVVRIYGATETGQKVCTHVHGVFPYLYVEYTGSLVPDEVDAYIRRLHVGIDRAMAVAYRSEMRDPYVARITLCKGVPFYGFHVGYKLYLKIYLLNPSRMTRLADLLRGGAVGKQCFQPYEAHIPYILAFMIDFNLYGCGFVDCEKVKFRTPVPSAEEVGPDALWNDETISQDMFLSENEFPRLSHCALEADVQIQDILNQRQISPRLLHHDLIERLNPLPADMKFVHSLAELWRDDARRRGLAGRVMEDVPSMSSSARDISAKWIHEEEYMEKIKDIIDEERRRADKPFSGFDCFVRRKPFEGLVRTVVDSVKDFFPENQSEYGVFVGPPAAEQKQKLEEEVEIDEALINQVVAEAEEEARATASEDLDDLGVEDGDEPAPDVDQKGDVTTNLNQDRNPSIPTPSERRVAIGNQHSTDEVPMDDDDFDVPIEFFSNTAPKRLASSVDPNPTPLKLRKIDLSSPAPNPMVNQGGSFREKIPNARSSGQRSQLSPKGCPVIKSPDRSRILRLSQERASQKSRVGELIPMGSSNPLSHLSASFPLSDNNVTNVGSISDQRIKSISSRIEEAFGSTPPYTTFLYDQLAPSNAELELTFGSMGMSPKVYQDPYYSNEKDVPPRPREYAGREFRLQSTTVPFLPDFNPSGDSSSPLRVQKRNQKPLPTMRVWEILQPPPIRAETDKWLAEQVAKRDKIAAVSEEQFLSQIEGPTQRNRHGFKYSQHRKSAAVEHEAQHMSIMSLEVHVNTRGSLFPDPAQDEIACIFWCIQSNNEQLKSNGIKEGYHVGILVLAEQESMVEKLRRMVRVTVEEEYSELDLITRLVDIVRDLDPDILTGYEIHNSSWGYIIERAKCKYEYNLTEEFSRMRSQSHGRFGKEADTWGFNTTAAIKITGRHMINIWRAMRGELNLTQYTMENIVFHILHKRIPHYNHKDLTTWYQSGRFRHLNRLLDYFVLRVQLDLDILEANELVVRTSEQARLLGIDFQSVYGRGSQFKVESMMFRIGKPEGFMMVSPSKKQVGTQNALECLPLVMEPQSAFYTSPLVVLDFQSLYPSLMIAYNYCYSTFLGRVTSWRGQNKMGFTNYDRKPRVLELLKDYVRVAPNGIMYVKQELRKSLLAKMLAELLETRIMVKNGMKRDKDDKTLQQLLNNRQLALKLVANVTYGYTGATMSGRMPCAEIADSIVQTGRETLEKAIELIHSKPKWGAEVVYGDTDSLFIYLPGRTRAEAFDIGEDIAKTITSMNPKPVKLKFEKVYHPCILLAKKRYVGFKYEHRNQKEPDFDAKGIETVRRDGTPAQQKIEETVLKILFRTSDLSQVKEYFQRQCSKIMSGKVSIQDFCFAKEVKMGMYSENGTLPAGAKISAERMEEDHRAEPQYGERVPYVVIAGAPGSRLIDRTVTPETLLYNAHHRLDAEYYITKNLIPPLERILNLVGADIRAWYNEMPKIRKIMRVENVKVINVAVGNSKKSILESYMKSSTCLVCKGKVDVQGSSVCTECMMDRDTSLYNLRTQLKKSEKRNTGFRAICRSCAGLTPIEEIPCDSKDCPVFYSRVRQAGILAADRQSIGQTIKALEDLDLDW</sequence>
<dbReference type="FunFam" id="3.30.420.10:FF:000024">
    <property type="entry name" value="DNA polymerase zeta catalytic subunit"/>
    <property type="match status" value="1"/>
</dbReference>
<dbReference type="GO" id="GO:0016035">
    <property type="term" value="C:zeta DNA polymerase complex"/>
    <property type="evidence" value="ECO:0007669"/>
    <property type="project" value="InterPro"/>
</dbReference>
<dbReference type="GO" id="GO:0000166">
    <property type="term" value="F:nucleotide binding"/>
    <property type="evidence" value="ECO:0007669"/>
    <property type="project" value="InterPro"/>
</dbReference>
<evidence type="ECO:0000256" key="10">
    <source>
        <dbReference type="ARBA" id="ARBA00022771"/>
    </source>
</evidence>
<dbReference type="FunFam" id="3.30.342.10:FF:000018">
    <property type="entry name" value="DNA polymerase"/>
    <property type="match status" value="1"/>
</dbReference>
<keyword evidence="16" id="KW-0234">DNA repair</keyword>
<dbReference type="Pfam" id="PF24055">
    <property type="entry name" value="POL3_N"/>
    <property type="match status" value="1"/>
</dbReference>
<keyword evidence="8 20" id="KW-0479">Metal-binding</keyword>
<dbReference type="Pfam" id="PF14260">
    <property type="entry name" value="zf-C4pol"/>
    <property type="match status" value="1"/>
</dbReference>
<evidence type="ECO:0000256" key="21">
    <source>
        <dbReference type="SAM" id="MobiDB-lite"/>
    </source>
</evidence>
<dbReference type="STRING" id="1051890.A0A3N4L963"/>
<dbReference type="InterPro" id="IPR006133">
    <property type="entry name" value="DNA-dir_DNA_pol_B_exonuc"/>
</dbReference>
<feature type="domain" description="DNA-directed DNA polymerase family B multifunctional" evidence="22">
    <location>
        <begin position="1014"/>
        <end position="1462"/>
    </location>
</feature>
<feature type="compositionally biased region" description="Polar residues" evidence="21">
    <location>
        <begin position="424"/>
        <end position="436"/>
    </location>
</feature>
<dbReference type="PROSITE" id="PS00116">
    <property type="entry name" value="DNA_POLYMERASE_B"/>
    <property type="match status" value="1"/>
</dbReference>
<keyword evidence="28" id="KW-1185">Reference proteome</keyword>
<proteinExistence type="inferred from homology"/>
<keyword evidence="15 20" id="KW-0238">DNA-binding</keyword>
<dbReference type="FunCoup" id="A0A3N4L963">
    <property type="interactions" value="677"/>
</dbReference>
<keyword evidence="7 20" id="KW-0235">DNA replication</keyword>
<feature type="region of interest" description="Disordered" evidence="21">
    <location>
        <begin position="394"/>
        <end position="461"/>
    </location>
</feature>
<dbReference type="CDD" id="cd05778">
    <property type="entry name" value="DNA_polB_zeta_exo"/>
    <property type="match status" value="1"/>
</dbReference>
<evidence type="ECO:0000313" key="28">
    <source>
        <dbReference type="Proteomes" id="UP000267821"/>
    </source>
</evidence>
<keyword evidence="14 20" id="KW-0411">Iron-sulfur</keyword>
<dbReference type="GO" id="GO:0051539">
    <property type="term" value="F:4 iron, 4 sulfur cluster binding"/>
    <property type="evidence" value="ECO:0007669"/>
    <property type="project" value="UniProtKB-KW"/>
</dbReference>
<dbReference type="OrthoDB" id="2414538at2759"/>
<dbReference type="PRINTS" id="PR00106">
    <property type="entry name" value="DNAPOLB"/>
</dbReference>
<dbReference type="EMBL" id="ML121589">
    <property type="protein sequence ID" value="RPB19440.1"/>
    <property type="molecule type" value="Genomic_DNA"/>
</dbReference>
<dbReference type="InterPro" id="IPR023211">
    <property type="entry name" value="DNA_pol_palm_dom_sf"/>
</dbReference>
<evidence type="ECO:0000256" key="14">
    <source>
        <dbReference type="ARBA" id="ARBA00023014"/>
    </source>
</evidence>
<evidence type="ECO:0000256" key="18">
    <source>
        <dbReference type="ARBA" id="ARBA00049244"/>
    </source>
</evidence>
<comment type="catalytic activity">
    <reaction evidence="18 20">
        <text>DNA(n) + a 2'-deoxyribonucleoside 5'-triphosphate = DNA(n+1) + diphosphate</text>
        <dbReference type="Rhea" id="RHEA:22508"/>
        <dbReference type="Rhea" id="RHEA-COMP:17339"/>
        <dbReference type="Rhea" id="RHEA-COMP:17340"/>
        <dbReference type="ChEBI" id="CHEBI:33019"/>
        <dbReference type="ChEBI" id="CHEBI:61560"/>
        <dbReference type="ChEBI" id="CHEBI:173112"/>
        <dbReference type="EC" id="2.7.7.7"/>
    </reaction>
</comment>
<dbReference type="GO" id="GO:0005634">
    <property type="term" value="C:nucleus"/>
    <property type="evidence" value="ECO:0007669"/>
    <property type="project" value="UniProtKB-SubCell"/>
</dbReference>
<keyword evidence="10 20" id="KW-0863">Zinc-finger</keyword>
<evidence type="ECO:0000256" key="11">
    <source>
        <dbReference type="ARBA" id="ARBA00022833"/>
    </source>
</evidence>
<dbReference type="InterPro" id="IPR006172">
    <property type="entry name" value="DNA-dir_DNA_pol_B"/>
</dbReference>
<dbReference type="SUPFAM" id="SSF56672">
    <property type="entry name" value="DNA/RNA polymerases"/>
    <property type="match status" value="1"/>
</dbReference>
<gene>
    <name evidence="27" type="ORF">L211DRAFT_635882</name>
</gene>
<dbReference type="InterPro" id="IPR056435">
    <property type="entry name" value="DPOD/Z_N"/>
</dbReference>
<evidence type="ECO:0000259" key="22">
    <source>
        <dbReference type="Pfam" id="PF00136"/>
    </source>
</evidence>
<feature type="compositionally biased region" description="Polar residues" evidence="21">
    <location>
        <begin position="518"/>
        <end position="528"/>
    </location>
</feature>
<dbReference type="Pfam" id="PF00136">
    <property type="entry name" value="DNA_pol_B"/>
    <property type="match status" value="1"/>
</dbReference>
<keyword evidence="17 20" id="KW-0539">Nucleus</keyword>
<dbReference type="Gene3D" id="3.30.420.10">
    <property type="entry name" value="Ribonuclease H-like superfamily/Ribonuclease H"/>
    <property type="match status" value="1"/>
</dbReference>
<dbReference type="InterPro" id="IPR056447">
    <property type="entry name" value="REV3_N"/>
</dbReference>
<keyword evidence="13 20" id="KW-0408">Iron</keyword>
<dbReference type="InterPro" id="IPR006134">
    <property type="entry name" value="DNA-dir_DNA_pol_B_multi_dom"/>
</dbReference>
<accession>A0A3N4L963</accession>
<feature type="domain" description="C4-type zinc-finger of DNA polymerase delta" evidence="24">
    <location>
        <begin position="1511"/>
        <end position="1583"/>
    </location>
</feature>
<keyword evidence="5 20" id="KW-0808">Transferase</keyword>
<evidence type="ECO:0000256" key="3">
    <source>
        <dbReference type="ARBA" id="ARBA00005755"/>
    </source>
</evidence>
<keyword evidence="9" id="KW-0227">DNA damage</keyword>
<evidence type="ECO:0000256" key="17">
    <source>
        <dbReference type="ARBA" id="ARBA00023242"/>
    </source>
</evidence>
<dbReference type="InterPro" id="IPR042087">
    <property type="entry name" value="DNA_pol_B_thumb"/>
</dbReference>
<dbReference type="InterPro" id="IPR012337">
    <property type="entry name" value="RNaseH-like_sf"/>
</dbReference>
<evidence type="ECO:0000259" key="24">
    <source>
        <dbReference type="Pfam" id="PF14260"/>
    </source>
</evidence>
<dbReference type="Pfam" id="PF03104">
    <property type="entry name" value="DNA_pol_B_exo1"/>
    <property type="match status" value="1"/>
</dbReference>
<evidence type="ECO:0000259" key="25">
    <source>
        <dbReference type="Pfam" id="PF24055"/>
    </source>
</evidence>
<feature type="domain" description="DNA-directed DNA polymerase family B exonuclease" evidence="23">
    <location>
        <begin position="763"/>
        <end position="949"/>
    </location>
</feature>
<feature type="compositionally biased region" description="Acidic residues" evidence="21">
    <location>
        <begin position="402"/>
        <end position="417"/>
    </location>
</feature>
<keyword evidence="12 20" id="KW-0239">DNA-directed DNA polymerase</keyword>
<evidence type="ECO:0000256" key="20">
    <source>
        <dbReference type="RuleBase" id="RU000442"/>
    </source>
</evidence>
<evidence type="ECO:0000259" key="26">
    <source>
        <dbReference type="Pfam" id="PF24065"/>
    </source>
</evidence>
<dbReference type="FunFam" id="1.10.287.690:FF:000002">
    <property type="entry name" value="DNA polymerase zeta"/>
    <property type="match status" value="1"/>
</dbReference>
<dbReference type="SMART" id="SM00486">
    <property type="entry name" value="POLBc"/>
    <property type="match status" value="1"/>
</dbReference>
<comment type="cofactor">
    <cofactor evidence="1 20">
        <name>[4Fe-4S] cluster</name>
        <dbReference type="ChEBI" id="CHEBI:49883"/>
    </cofactor>
</comment>
<dbReference type="Gene3D" id="1.10.287.690">
    <property type="entry name" value="Helix hairpin bin"/>
    <property type="match status" value="1"/>
</dbReference>
<dbReference type="Gene3D" id="1.10.132.60">
    <property type="entry name" value="DNA polymerase family B, C-terminal domain"/>
    <property type="match status" value="1"/>
</dbReference>
<dbReference type="SUPFAM" id="SSF53098">
    <property type="entry name" value="Ribonuclease H-like"/>
    <property type="match status" value="1"/>
</dbReference>
<dbReference type="Gene3D" id="3.30.342.10">
    <property type="entry name" value="DNA Polymerase, chain B, domain 1"/>
    <property type="match status" value="1"/>
</dbReference>
<evidence type="ECO:0000256" key="15">
    <source>
        <dbReference type="ARBA" id="ARBA00023125"/>
    </source>
</evidence>
<name>A0A3N4L963_9PEZI</name>
<dbReference type="InterPro" id="IPR043502">
    <property type="entry name" value="DNA/RNA_pol_sf"/>
</dbReference>
<feature type="domain" description="DNA polymerase delta/zeta catalytic subunit N-terminal" evidence="25">
    <location>
        <begin position="57"/>
        <end position="135"/>
    </location>
</feature>
<dbReference type="FunFam" id="1.10.132.60:FF:000007">
    <property type="entry name" value="DNA polymerase"/>
    <property type="match status" value="1"/>
</dbReference>
<dbReference type="InterPro" id="IPR030559">
    <property type="entry name" value="PolZ_Rev3"/>
</dbReference>
<dbReference type="GO" id="GO:0000724">
    <property type="term" value="P:double-strand break repair via homologous recombination"/>
    <property type="evidence" value="ECO:0007669"/>
    <property type="project" value="TreeGrafter"/>
</dbReference>
<dbReference type="PANTHER" id="PTHR45812:SF1">
    <property type="entry name" value="DNA POLYMERASE ZETA CATALYTIC SUBUNIT"/>
    <property type="match status" value="1"/>
</dbReference>
<evidence type="ECO:0000256" key="19">
    <source>
        <dbReference type="ARBA" id="ARBA00066055"/>
    </source>
</evidence>
<evidence type="ECO:0000256" key="2">
    <source>
        <dbReference type="ARBA" id="ARBA00004123"/>
    </source>
</evidence>
<dbReference type="GO" id="GO:0042276">
    <property type="term" value="P:error-prone translesion synthesis"/>
    <property type="evidence" value="ECO:0007669"/>
    <property type="project" value="TreeGrafter"/>
</dbReference>
<keyword evidence="6 20" id="KW-0548">Nucleotidyltransferase</keyword>
<dbReference type="GO" id="GO:0003677">
    <property type="term" value="F:DNA binding"/>
    <property type="evidence" value="ECO:0007669"/>
    <property type="project" value="UniProtKB-KW"/>
</dbReference>
<dbReference type="Pfam" id="PF24065">
    <property type="entry name" value="REV3_N"/>
    <property type="match status" value="1"/>
</dbReference>
<evidence type="ECO:0000256" key="4">
    <source>
        <dbReference type="ARBA" id="ARBA00022485"/>
    </source>
</evidence>
<evidence type="ECO:0000256" key="16">
    <source>
        <dbReference type="ARBA" id="ARBA00023204"/>
    </source>
</evidence>
<dbReference type="EC" id="2.7.7.7" evidence="20"/>
<evidence type="ECO:0000256" key="5">
    <source>
        <dbReference type="ARBA" id="ARBA00022679"/>
    </source>
</evidence>
<evidence type="ECO:0000256" key="13">
    <source>
        <dbReference type="ARBA" id="ARBA00023004"/>
    </source>
</evidence>
<evidence type="ECO:0000256" key="9">
    <source>
        <dbReference type="ARBA" id="ARBA00022763"/>
    </source>
</evidence>
<dbReference type="GO" id="GO:0006260">
    <property type="term" value="P:DNA replication"/>
    <property type="evidence" value="ECO:0007669"/>
    <property type="project" value="UniProtKB-KW"/>
</dbReference>
<comment type="subcellular location">
    <subcellularLocation>
        <location evidence="2 20">Nucleus</location>
    </subcellularLocation>
</comment>
<evidence type="ECO:0000313" key="27">
    <source>
        <dbReference type="EMBL" id="RPB19440.1"/>
    </source>
</evidence>
<evidence type="ECO:0000256" key="8">
    <source>
        <dbReference type="ARBA" id="ARBA00022723"/>
    </source>
</evidence>
<reference evidence="27 28" key="1">
    <citation type="journal article" date="2018" name="Nat. Ecol. Evol.">
        <title>Pezizomycetes genomes reveal the molecular basis of ectomycorrhizal truffle lifestyle.</title>
        <authorList>
            <person name="Murat C."/>
            <person name="Payen T."/>
            <person name="Noel B."/>
            <person name="Kuo A."/>
            <person name="Morin E."/>
            <person name="Chen J."/>
            <person name="Kohler A."/>
            <person name="Krizsan K."/>
            <person name="Balestrini R."/>
            <person name="Da Silva C."/>
            <person name="Montanini B."/>
            <person name="Hainaut M."/>
            <person name="Levati E."/>
            <person name="Barry K.W."/>
            <person name="Belfiori B."/>
            <person name="Cichocki N."/>
            <person name="Clum A."/>
            <person name="Dockter R.B."/>
            <person name="Fauchery L."/>
            <person name="Guy J."/>
            <person name="Iotti M."/>
            <person name="Le Tacon F."/>
            <person name="Lindquist E.A."/>
            <person name="Lipzen A."/>
            <person name="Malagnac F."/>
            <person name="Mello A."/>
            <person name="Molinier V."/>
            <person name="Miyauchi S."/>
            <person name="Poulain J."/>
            <person name="Riccioni C."/>
            <person name="Rubini A."/>
            <person name="Sitrit Y."/>
            <person name="Splivallo R."/>
            <person name="Traeger S."/>
            <person name="Wang M."/>
            <person name="Zifcakova L."/>
            <person name="Wipf D."/>
            <person name="Zambonelli A."/>
            <person name="Paolocci F."/>
            <person name="Nowrousian M."/>
            <person name="Ottonello S."/>
            <person name="Baldrian P."/>
            <person name="Spatafora J.W."/>
            <person name="Henrissat B."/>
            <person name="Nagy L.G."/>
            <person name="Aury J.M."/>
            <person name="Wincker P."/>
            <person name="Grigoriev I.V."/>
            <person name="Bonfante P."/>
            <person name="Martin F.M."/>
        </authorList>
    </citation>
    <scope>NUCLEOTIDE SEQUENCE [LARGE SCALE GENOMIC DNA]</scope>
    <source>
        <strain evidence="27 28">ATCC MYA-4762</strain>
    </source>
</reference>
<dbReference type="GO" id="GO:0008270">
    <property type="term" value="F:zinc ion binding"/>
    <property type="evidence" value="ECO:0007669"/>
    <property type="project" value="UniProtKB-KW"/>
</dbReference>
<dbReference type="Proteomes" id="UP000267821">
    <property type="component" value="Unassembled WGS sequence"/>
</dbReference>
<evidence type="ECO:0000256" key="12">
    <source>
        <dbReference type="ARBA" id="ARBA00022932"/>
    </source>
</evidence>
<organism evidence="27 28">
    <name type="scientific">Terfezia boudieri ATCC MYA-4762</name>
    <dbReference type="NCBI Taxonomy" id="1051890"/>
    <lineage>
        <taxon>Eukaryota</taxon>
        <taxon>Fungi</taxon>
        <taxon>Dikarya</taxon>
        <taxon>Ascomycota</taxon>
        <taxon>Pezizomycotina</taxon>
        <taxon>Pezizomycetes</taxon>
        <taxon>Pezizales</taxon>
        <taxon>Pezizaceae</taxon>
        <taxon>Terfezia</taxon>
    </lineage>
</organism>
<dbReference type="CDD" id="cd05534">
    <property type="entry name" value="POLBc_zeta"/>
    <property type="match status" value="1"/>
</dbReference>
<dbReference type="InterPro" id="IPR017964">
    <property type="entry name" value="DNA-dir_DNA_pol_B_CS"/>
</dbReference>
<evidence type="ECO:0000256" key="1">
    <source>
        <dbReference type="ARBA" id="ARBA00001966"/>
    </source>
</evidence>
<keyword evidence="4 20" id="KW-0004">4Fe-4S</keyword>
<dbReference type="InterPro" id="IPR025687">
    <property type="entry name" value="Znf-C4pol"/>
</dbReference>